<dbReference type="PROSITE" id="PS00211">
    <property type="entry name" value="ABC_TRANSPORTER_1"/>
    <property type="match status" value="1"/>
</dbReference>
<dbReference type="InterPro" id="IPR003593">
    <property type="entry name" value="AAA+_ATPase"/>
</dbReference>
<sequence>MIMNPAIKTDRLTKEIGGRKIVNQVSFAINQGEVFGLLGPNGAGKTTTIETLLGIKRPDQGAATIFGLDPRKHRREIFEKVGVQLQSSSYQNNIRVEELCREITCLYKDPRDYHELLKMFKLDKFQTQFVEKLSGGEKQKLSIVLALIPNPKIIFLDELTTGLDTEARRVVWQTLLKLKKTHLTIFLTTHYMEEAEILCDRICFLKQGSIVATGTIPELLAESAQNKLEDAYLWFVGEEDDE</sequence>
<dbReference type="AlphaFoldDB" id="A0A1L8SMJ5"/>
<dbReference type="InterPro" id="IPR050763">
    <property type="entry name" value="ABC_transporter_ATP-binding"/>
</dbReference>
<reference evidence="6 7" key="1">
    <citation type="submission" date="2014-12" db="EMBL/GenBank/DDBJ databases">
        <title>Draft genome sequences of 29 type strains of Enterococci.</title>
        <authorList>
            <person name="Zhong Z."/>
            <person name="Sun Z."/>
            <person name="Liu W."/>
            <person name="Zhang W."/>
            <person name="Zhang H."/>
        </authorList>
    </citation>
    <scope>NUCLEOTIDE SEQUENCE [LARGE SCALE GENOMIC DNA]</scope>
    <source>
        <strain evidence="6 7">DSM 22802</strain>
    </source>
</reference>
<gene>
    <name evidence="6" type="ORF">RV00_GL001500</name>
</gene>
<dbReference type="PANTHER" id="PTHR42711:SF5">
    <property type="entry name" value="ABC TRANSPORTER ATP-BINDING PROTEIN NATA"/>
    <property type="match status" value="1"/>
</dbReference>
<evidence type="ECO:0000259" key="5">
    <source>
        <dbReference type="PROSITE" id="PS50893"/>
    </source>
</evidence>
<evidence type="ECO:0000256" key="1">
    <source>
        <dbReference type="ARBA" id="ARBA00005417"/>
    </source>
</evidence>
<evidence type="ECO:0000313" key="6">
    <source>
        <dbReference type="EMBL" id="OJG33266.1"/>
    </source>
</evidence>
<name>A0A1L8SMJ5_9ENTE</name>
<keyword evidence="3" id="KW-0547">Nucleotide-binding</keyword>
<dbReference type="InterPro" id="IPR017871">
    <property type="entry name" value="ABC_transporter-like_CS"/>
</dbReference>
<dbReference type="PANTHER" id="PTHR42711">
    <property type="entry name" value="ABC TRANSPORTER ATP-BINDING PROTEIN"/>
    <property type="match status" value="1"/>
</dbReference>
<dbReference type="Proteomes" id="UP000183700">
    <property type="component" value="Unassembled WGS sequence"/>
</dbReference>
<proteinExistence type="inferred from homology"/>
<organism evidence="6 7">
    <name type="scientific">Enterococcus devriesei</name>
    <dbReference type="NCBI Taxonomy" id="319970"/>
    <lineage>
        <taxon>Bacteria</taxon>
        <taxon>Bacillati</taxon>
        <taxon>Bacillota</taxon>
        <taxon>Bacilli</taxon>
        <taxon>Lactobacillales</taxon>
        <taxon>Enterococcaceae</taxon>
        <taxon>Enterococcus</taxon>
    </lineage>
</organism>
<evidence type="ECO:0000256" key="2">
    <source>
        <dbReference type="ARBA" id="ARBA00022448"/>
    </source>
</evidence>
<dbReference type="InterPro" id="IPR003439">
    <property type="entry name" value="ABC_transporter-like_ATP-bd"/>
</dbReference>
<dbReference type="EMBL" id="JXKM01000021">
    <property type="protein sequence ID" value="OJG33266.1"/>
    <property type="molecule type" value="Genomic_DNA"/>
</dbReference>
<feature type="domain" description="ABC transporter" evidence="5">
    <location>
        <begin position="7"/>
        <end position="232"/>
    </location>
</feature>
<dbReference type="CDD" id="cd03230">
    <property type="entry name" value="ABC_DR_subfamily_A"/>
    <property type="match status" value="1"/>
</dbReference>
<accession>A0A1L8SMJ5</accession>
<dbReference type="GO" id="GO:0016887">
    <property type="term" value="F:ATP hydrolysis activity"/>
    <property type="evidence" value="ECO:0007669"/>
    <property type="project" value="InterPro"/>
</dbReference>
<dbReference type="Pfam" id="PF00005">
    <property type="entry name" value="ABC_tran"/>
    <property type="match status" value="1"/>
</dbReference>
<dbReference type="SUPFAM" id="SSF52540">
    <property type="entry name" value="P-loop containing nucleoside triphosphate hydrolases"/>
    <property type="match status" value="1"/>
</dbReference>
<protein>
    <recommendedName>
        <fullName evidence="5">ABC transporter domain-containing protein</fullName>
    </recommendedName>
</protein>
<keyword evidence="4" id="KW-0067">ATP-binding</keyword>
<dbReference type="STRING" id="319970.RV00_GL001500"/>
<evidence type="ECO:0000256" key="3">
    <source>
        <dbReference type="ARBA" id="ARBA00022741"/>
    </source>
</evidence>
<dbReference type="InterPro" id="IPR027417">
    <property type="entry name" value="P-loop_NTPase"/>
</dbReference>
<dbReference type="GO" id="GO:0005524">
    <property type="term" value="F:ATP binding"/>
    <property type="evidence" value="ECO:0007669"/>
    <property type="project" value="UniProtKB-KW"/>
</dbReference>
<keyword evidence="7" id="KW-1185">Reference proteome</keyword>
<dbReference type="SMART" id="SM00382">
    <property type="entry name" value="AAA"/>
    <property type="match status" value="1"/>
</dbReference>
<evidence type="ECO:0000256" key="4">
    <source>
        <dbReference type="ARBA" id="ARBA00022840"/>
    </source>
</evidence>
<keyword evidence="2" id="KW-0813">Transport</keyword>
<comment type="caution">
    <text evidence="6">The sequence shown here is derived from an EMBL/GenBank/DDBJ whole genome shotgun (WGS) entry which is preliminary data.</text>
</comment>
<dbReference type="PROSITE" id="PS50893">
    <property type="entry name" value="ABC_TRANSPORTER_2"/>
    <property type="match status" value="1"/>
</dbReference>
<evidence type="ECO:0000313" key="7">
    <source>
        <dbReference type="Proteomes" id="UP000183700"/>
    </source>
</evidence>
<comment type="similarity">
    <text evidence="1">Belongs to the ABC transporter superfamily.</text>
</comment>
<dbReference type="Gene3D" id="3.40.50.300">
    <property type="entry name" value="P-loop containing nucleotide triphosphate hydrolases"/>
    <property type="match status" value="1"/>
</dbReference>